<evidence type="ECO:0000313" key="2">
    <source>
        <dbReference type="Proteomes" id="UP000308744"/>
    </source>
</evidence>
<dbReference type="EMBL" id="SZPU01000010">
    <property type="protein sequence ID" value="TKI72100.1"/>
    <property type="molecule type" value="Genomic_DNA"/>
</dbReference>
<dbReference type="Proteomes" id="UP000308744">
    <property type="component" value="Unassembled WGS sequence"/>
</dbReference>
<evidence type="ECO:0000313" key="1">
    <source>
        <dbReference type="EMBL" id="TKI72100.1"/>
    </source>
</evidence>
<protein>
    <submittedName>
        <fullName evidence="1">Uncharacterized protein</fullName>
    </submittedName>
</protein>
<organism evidence="1 2">
    <name type="scientific">Lysinibacillus mangiferihumi</name>
    <dbReference type="NCBI Taxonomy" id="1130819"/>
    <lineage>
        <taxon>Bacteria</taxon>
        <taxon>Bacillati</taxon>
        <taxon>Bacillota</taxon>
        <taxon>Bacilli</taxon>
        <taxon>Bacillales</taxon>
        <taxon>Bacillaceae</taxon>
        <taxon>Lysinibacillus</taxon>
    </lineage>
</organism>
<name>A0A4U2ZEN9_9BACI</name>
<comment type="caution">
    <text evidence="1">The sequence shown here is derived from an EMBL/GenBank/DDBJ whole genome shotgun (WGS) entry which is preliminary data.</text>
</comment>
<reference evidence="1 2" key="1">
    <citation type="submission" date="2019-04" db="EMBL/GenBank/DDBJ databases">
        <title>Lysinibacillus genome sequencing.</title>
        <authorList>
            <person name="Dunlap C."/>
        </authorList>
    </citation>
    <scope>NUCLEOTIDE SEQUENCE [LARGE SCALE GENOMIC DNA]</scope>
    <source>
        <strain evidence="1 2">CCTCC AB 2010389</strain>
    </source>
</reference>
<gene>
    <name evidence="1" type="ORF">FC756_03140</name>
</gene>
<sequence>MSTETYLYLCKECGLEHDDLETMTIGMTLDYIESYLEMKNPNKKEKKTVRKASQSDFDSF</sequence>
<dbReference type="AlphaFoldDB" id="A0A4U2ZEN9"/>
<keyword evidence="2" id="KW-1185">Reference proteome</keyword>
<accession>A0A4U2ZEN9</accession>
<proteinExistence type="predicted"/>